<organism evidence="3 4">
    <name type="scientific">Thiohalocapsa halophila</name>
    <dbReference type="NCBI Taxonomy" id="69359"/>
    <lineage>
        <taxon>Bacteria</taxon>
        <taxon>Pseudomonadati</taxon>
        <taxon>Pseudomonadota</taxon>
        <taxon>Gammaproteobacteria</taxon>
        <taxon>Chromatiales</taxon>
        <taxon>Chromatiaceae</taxon>
        <taxon>Thiohalocapsa</taxon>
    </lineage>
</organism>
<dbReference type="EMBL" id="NRRV01000021">
    <property type="protein sequence ID" value="MBK1631068.1"/>
    <property type="molecule type" value="Genomic_DNA"/>
</dbReference>
<dbReference type="PIRSF" id="PIRSF003108">
    <property type="entry name" value="DinJ"/>
    <property type="match status" value="1"/>
</dbReference>
<dbReference type="Proteomes" id="UP000748752">
    <property type="component" value="Unassembled WGS sequence"/>
</dbReference>
<dbReference type="RefSeq" id="WP_200236679.1">
    <property type="nucleotide sequence ID" value="NZ_NRRV01000021.1"/>
</dbReference>
<evidence type="ECO:0000313" key="4">
    <source>
        <dbReference type="Proteomes" id="UP000748752"/>
    </source>
</evidence>
<name>A0ABS1CGP5_9GAMM</name>
<keyword evidence="2" id="KW-1277">Toxin-antitoxin system</keyword>
<sequence length="87" mass="9359">MPADEVVRARIDKEVKAEAAAVLSGMGLSMSDAIRLLMVRVARDKALPFDVRVPNAETRQAMAELDLGNGARFDSVEALMDDLNAGD</sequence>
<reference evidence="3 4" key="1">
    <citation type="journal article" date="2020" name="Microorganisms">
        <title>Osmotic Adaptation and Compatible Solute Biosynthesis of Phototrophic Bacteria as Revealed from Genome Analyses.</title>
        <authorList>
            <person name="Imhoff J.F."/>
            <person name="Rahn T."/>
            <person name="Kunzel S."/>
            <person name="Keller A."/>
            <person name="Neulinger S.C."/>
        </authorList>
    </citation>
    <scope>NUCLEOTIDE SEQUENCE [LARGE SCALE GENOMIC DNA]</scope>
    <source>
        <strain evidence="3 4">DSM 6210</strain>
    </source>
</reference>
<evidence type="ECO:0000256" key="2">
    <source>
        <dbReference type="ARBA" id="ARBA00022649"/>
    </source>
</evidence>
<gene>
    <name evidence="3" type="ORF">CKO31_10010</name>
</gene>
<dbReference type="PANTHER" id="PTHR38781">
    <property type="entry name" value="ANTITOXIN DINJ-RELATED"/>
    <property type="match status" value="1"/>
</dbReference>
<dbReference type="Gene3D" id="1.10.1220.10">
    <property type="entry name" value="Met repressor-like"/>
    <property type="match status" value="1"/>
</dbReference>
<dbReference type="Pfam" id="PF04221">
    <property type="entry name" value="RelB"/>
    <property type="match status" value="1"/>
</dbReference>
<comment type="caution">
    <text evidence="3">The sequence shown here is derived from an EMBL/GenBank/DDBJ whole genome shotgun (WGS) entry which is preliminary data.</text>
</comment>
<evidence type="ECO:0000256" key="1">
    <source>
        <dbReference type="ARBA" id="ARBA00010562"/>
    </source>
</evidence>
<dbReference type="NCBIfam" id="TIGR02384">
    <property type="entry name" value="RelB_DinJ"/>
    <property type="match status" value="1"/>
</dbReference>
<keyword evidence="4" id="KW-1185">Reference proteome</keyword>
<comment type="similarity">
    <text evidence="1">Belongs to the RelB/DinJ antitoxin family.</text>
</comment>
<dbReference type="PANTHER" id="PTHR38781:SF1">
    <property type="entry name" value="ANTITOXIN DINJ-RELATED"/>
    <property type="match status" value="1"/>
</dbReference>
<dbReference type="InterPro" id="IPR013321">
    <property type="entry name" value="Arc_rbn_hlx_hlx"/>
</dbReference>
<evidence type="ECO:0000313" key="3">
    <source>
        <dbReference type="EMBL" id="MBK1631068.1"/>
    </source>
</evidence>
<dbReference type="InterPro" id="IPR007337">
    <property type="entry name" value="RelB/DinJ"/>
</dbReference>
<dbReference type="InterPro" id="IPR026262">
    <property type="entry name" value="DinJ"/>
</dbReference>
<accession>A0ABS1CGP5</accession>
<protein>
    <submittedName>
        <fullName evidence="3">Type II toxin-antitoxin system antitoxin, RelB/DinJ family</fullName>
    </submittedName>
</protein>
<proteinExistence type="inferred from homology"/>